<dbReference type="Gene3D" id="3.40.50.1820">
    <property type="entry name" value="alpha/beta hydrolase"/>
    <property type="match status" value="1"/>
</dbReference>
<keyword evidence="2" id="KW-0812">Transmembrane</keyword>
<evidence type="ECO:0000259" key="3">
    <source>
        <dbReference type="Pfam" id="PF00561"/>
    </source>
</evidence>
<dbReference type="Pfam" id="PF00561">
    <property type="entry name" value="Abhydrolase_1"/>
    <property type="match status" value="1"/>
</dbReference>
<dbReference type="SUPFAM" id="SSF53474">
    <property type="entry name" value="alpha/beta-Hydrolases"/>
    <property type="match status" value="1"/>
</dbReference>
<keyword evidence="5" id="KW-1185">Reference proteome</keyword>
<dbReference type="PRINTS" id="PR00412">
    <property type="entry name" value="EPOXHYDRLASE"/>
</dbReference>
<keyword evidence="1 4" id="KW-0378">Hydrolase</keyword>
<dbReference type="GO" id="GO:0016787">
    <property type="term" value="F:hydrolase activity"/>
    <property type="evidence" value="ECO:0007669"/>
    <property type="project" value="UniProtKB-KW"/>
</dbReference>
<proteinExistence type="predicted"/>
<accession>A0ABZ2MF61</accession>
<keyword evidence="2" id="KW-0472">Membrane</keyword>
<feature type="transmembrane region" description="Helical" evidence="2">
    <location>
        <begin position="21"/>
        <end position="44"/>
    </location>
</feature>
<sequence length="389" mass="40351">MGRTETNSSGKGPTSNRAGRAAATGVGLAAAVVGGAAIAGAGLAGRTAVQRSRAHAVTAPDKVHVFPFAADRTLAVPANDGVVLHVEVDEPQGWAGSGRPTVVLVHGFVLNLSSWIHQRRELVGAGYRVVSYDQRNHGRSEHGDLAACTIDQLGKDLRAVVDATSPQGDLVLVGHSMGGMTIMSFAGRYQRLTRDRVVGAALIATSAGGDSLVQLGLGQRFDRIIAALGPGILGNLANRAGLWGSARAAGRGIESWAVQKYAFGTEMPKDLLRQVATMVFGTRLDTIGAFLPELDGLDIRDALPALVETPVLIVAGSRDILTPPAHSDRLAEALPAAELVVVPGVGHILQLERPGAVTDAIFGLLERPLGEDAEQDAARAKGAVREASA</sequence>
<reference evidence="4 5" key="1">
    <citation type="submission" date="2024-02" db="EMBL/GenBank/DDBJ databases">
        <title>Janibacter sp. nov., isolated from gut of marine sandworm.</title>
        <authorList>
            <person name="Kim B."/>
            <person name="Jun M.O."/>
            <person name="Shin N.-R."/>
        </authorList>
    </citation>
    <scope>NUCLEOTIDE SEQUENCE [LARGE SCALE GENOMIC DNA]</scope>
    <source>
        <strain evidence="4 5">A1S7</strain>
    </source>
</reference>
<evidence type="ECO:0000256" key="2">
    <source>
        <dbReference type="SAM" id="Phobius"/>
    </source>
</evidence>
<gene>
    <name evidence="4" type="ORF">V1351_12185</name>
</gene>
<dbReference type="InterPro" id="IPR000073">
    <property type="entry name" value="AB_hydrolase_1"/>
</dbReference>
<evidence type="ECO:0000313" key="5">
    <source>
        <dbReference type="Proteomes" id="UP001382727"/>
    </source>
</evidence>
<evidence type="ECO:0000313" key="4">
    <source>
        <dbReference type="EMBL" id="WXB75704.1"/>
    </source>
</evidence>
<organism evidence="4 5">
    <name type="scientific">Janibacter alittae</name>
    <dbReference type="NCBI Taxonomy" id="3115209"/>
    <lineage>
        <taxon>Bacteria</taxon>
        <taxon>Bacillati</taxon>
        <taxon>Actinomycetota</taxon>
        <taxon>Actinomycetes</taxon>
        <taxon>Micrococcales</taxon>
        <taxon>Intrasporangiaceae</taxon>
        <taxon>Janibacter</taxon>
    </lineage>
</organism>
<evidence type="ECO:0000256" key="1">
    <source>
        <dbReference type="ARBA" id="ARBA00022801"/>
    </source>
</evidence>
<dbReference type="InterPro" id="IPR000639">
    <property type="entry name" value="Epox_hydrolase-like"/>
</dbReference>
<dbReference type="RefSeq" id="WP_338748456.1">
    <property type="nucleotide sequence ID" value="NZ_CP144913.1"/>
</dbReference>
<feature type="domain" description="AB hydrolase-1" evidence="3">
    <location>
        <begin position="100"/>
        <end position="354"/>
    </location>
</feature>
<dbReference type="EMBL" id="CP144913">
    <property type="protein sequence ID" value="WXB75704.1"/>
    <property type="molecule type" value="Genomic_DNA"/>
</dbReference>
<dbReference type="InterPro" id="IPR029058">
    <property type="entry name" value="AB_hydrolase_fold"/>
</dbReference>
<dbReference type="InterPro" id="IPR050266">
    <property type="entry name" value="AB_hydrolase_sf"/>
</dbReference>
<protein>
    <submittedName>
        <fullName evidence="4">Alpha/beta hydrolase</fullName>
    </submittedName>
</protein>
<dbReference type="PANTHER" id="PTHR43798:SF31">
    <property type="entry name" value="AB HYDROLASE SUPERFAMILY PROTEIN YCLE"/>
    <property type="match status" value="1"/>
</dbReference>
<keyword evidence="2" id="KW-1133">Transmembrane helix</keyword>
<dbReference type="Proteomes" id="UP001382727">
    <property type="component" value="Chromosome"/>
</dbReference>
<name>A0ABZ2MF61_9MICO</name>
<dbReference type="PANTHER" id="PTHR43798">
    <property type="entry name" value="MONOACYLGLYCEROL LIPASE"/>
    <property type="match status" value="1"/>
</dbReference>